<dbReference type="SUPFAM" id="SSF52540">
    <property type="entry name" value="P-loop containing nucleoside triphosphate hydrolases"/>
    <property type="match status" value="1"/>
</dbReference>
<dbReference type="InterPro" id="IPR056884">
    <property type="entry name" value="NPHP3-like_N"/>
</dbReference>
<accession>A0A7C8ICK3</accession>
<feature type="domain" description="Nephrocystin 3-like N-terminal" evidence="2">
    <location>
        <begin position="274"/>
        <end position="440"/>
    </location>
</feature>
<evidence type="ECO:0000256" key="1">
    <source>
        <dbReference type="ARBA" id="ARBA00022737"/>
    </source>
</evidence>
<keyword evidence="1" id="KW-0677">Repeat</keyword>
<evidence type="ECO:0000313" key="5">
    <source>
        <dbReference type="Proteomes" id="UP000481861"/>
    </source>
</evidence>
<feature type="domain" description="DUF7791" evidence="3">
    <location>
        <begin position="549"/>
        <end position="707"/>
    </location>
</feature>
<reference evidence="4 5" key="1">
    <citation type="submission" date="2020-01" db="EMBL/GenBank/DDBJ databases">
        <authorList>
            <consortium name="DOE Joint Genome Institute"/>
            <person name="Haridas S."/>
            <person name="Albert R."/>
            <person name="Binder M."/>
            <person name="Bloem J."/>
            <person name="Labutti K."/>
            <person name="Salamov A."/>
            <person name="Andreopoulos B."/>
            <person name="Baker S.E."/>
            <person name="Barry K."/>
            <person name="Bills G."/>
            <person name="Bluhm B.H."/>
            <person name="Cannon C."/>
            <person name="Castanera R."/>
            <person name="Culley D.E."/>
            <person name="Daum C."/>
            <person name="Ezra D."/>
            <person name="Gonzalez J.B."/>
            <person name="Henrissat B."/>
            <person name="Kuo A."/>
            <person name="Liang C."/>
            <person name="Lipzen A."/>
            <person name="Lutzoni F."/>
            <person name="Magnuson J."/>
            <person name="Mondo S."/>
            <person name="Nolan M."/>
            <person name="Ohm R."/>
            <person name="Pangilinan J."/>
            <person name="Park H.-J.H."/>
            <person name="Ramirez L."/>
            <person name="Alfaro M."/>
            <person name="Sun H."/>
            <person name="Tritt A."/>
            <person name="Yoshinaga Y."/>
            <person name="Zwiers L.-H.L."/>
            <person name="Turgeon B.G."/>
            <person name="Goodwin S.B."/>
            <person name="Spatafora J.W."/>
            <person name="Crous P.W."/>
            <person name="Grigoriev I.V."/>
        </authorList>
    </citation>
    <scope>NUCLEOTIDE SEQUENCE [LARGE SCALE GENOMIC DNA]</scope>
    <source>
        <strain evidence="4 5">CBS 611.86</strain>
    </source>
</reference>
<keyword evidence="5" id="KW-1185">Reference proteome</keyword>
<protein>
    <submittedName>
        <fullName evidence="4">Uncharacterized protein</fullName>
    </submittedName>
</protein>
<evidence type="ECO:0000259" key="3">
    <source>
        <dbReference type="Pfam" id="PF25053"/>
    </source>
</evidence>
<evidence type="ECO:0000259" key="2">
    <source>
        <dbReference type="Pfam" id="PF24883"/>
    </source>
</evidence>
<name>A0A7C8ICK3_9PLEO</name>
<dbReference type="AlphaFoldDB" id="A0A7C8ICK3"/>
<organism evidence="4 5">
    <name type="scientific">Massariosphaeria phaeospora</name>
    <dbReference type="NCBI Taxonomy" id="100035"/>
    <lineage>
        <taxon>Eukaryota</taxon>
        <taxon>Fungi</taxon>
        <taxon>Dikarya</taxon>
        <taxon>Ascomycota</taxon>
        <taxon>Pezizomycotina</taxon>
        <taxon>Dothideomycetes</taxon>
        <taxon>Pleosporomycetidae</taxon>
        <taxon>Pleosporales</taxon>
        <taxon>Pleosporales incertae sedis</taxon>
        <taxon>Massariosphaeria</taxon>
    </lineage>
</organism>
<evidence type="ECO:0000313" key="4">
    <source>
        <dbReference type="EMBL" id="KAF2873771.1"/>
    </source>
</evidence>
<gene>
    <name evidence="4" type="ORF">BDV95DRAFT_353084</name>
</gene>
<dbReference type="InterPro" id="IPR056693">
    <property type="entry name" value="DUF7791"/>
</dbReference>
<dbReference type="Gene3D" id="3.40.50.300">
    <property type="entry name" value="P-loop containing nucleotide triphosphate hydrolases"/>
    <property type="match status" value="1"/>
</dbReference>
<dbReference type="EMBL" id="JAADJZ010000007">
    <property type="protein sequence ID" value="KAF2873771.1"/>
    <property type="molecule type" value="Genomic_DNA"/>
</dbReference>
<dbReference type="PANTHER" id="PTHR10039">
    <property type="entry name" value="AMELOGENIN"/>
    <property type="match status" value="1"/>
</dbReference>
<dbReference type="PANTHER" id="PTHR10039:SF5">
    <property type="entry name" value="NACHT DOMAIN-CONTAINING PROTEIN"/>
    <property type="match status" value="1"/>
</dbReference>
<dbReference type="Pfam" id="PF25053">
    <property type="entry name" value="DUF7791"/>
    <property type="match status" value="1"/>
</dbReference>
<dbReference type="OrthoDB" id="443402at2759"/>
<dbReference type="Pfam" id="PF24883">
    <property type="entry name" value="NPHP3_N"/>
    <property type="match status" value="1"/>
</dbReference>
<sequence>MEPLAAFGLAANILQVVDFSAKLLSAGHQIYQAGSTVQNAELALVAQDLRSLNNKLKMWARPDQTALGPLTQDRQALEELACESESIAQELIAILSSLQVEGKRTRYKSYQHAIKTMWKRSKLDETTRRLEFIREQLQLRVLVSMKTTVDTIALRNDGNLASLDKGTQEIVKTILDNRDNLAVVVSAQTEHLAKQHEISEASAIARHKEVIENFSKFSGSSRDTREKPEDTLRAIKAGLYYSRLTDRFDDVVQAHRETFEWIYREPQKEQPSWSNFGKWLREENGVYWISGKAGSGKSTMMKFISQDPRLKTKLQEWARDTPLVIASFYFWSAGTELQRTQEGLFRSLLFETLTQQPSLAPVLFPECYDVEAHRLTFPTFHQLRRAFQRLMTYSTTPLKVALLVDGLDEFDAVQLTMTELADMFLIAGQSENVKAILSSRPLSAFESSFKNQPKLRLHDLTRGDITIYVEDKIRRHARVTELSREDPTGAEELVSELVSAASGVFLWVKLVVRSLLEGFQNYDTLSDLRQRLSALPRELEDLFTAMLHKIPTEYKVESSKMFQILRCHGIVVQRKSLRLSLTTADLFFALLDQAIVIQAKTEPLTLSDCTTICAEVEGKLRSRCAGLVELRPRPGFSSAGTLSLESVRDLNIVQYGPEVGYLHRSVADYMENEEAWAVITNSTRGSDFDPNVALLRSSVMKIKRSYTSEFTDLFVIPFGLPLVVVRNTVWFAQASEKSTAAAQEELLDEVDMVMSMSYQNIYPVGSVQNSELRQRNLTTWCDSYNSVTGQRISLCHDSFLALAIQEGLFHYVYAKFSTHGPSLIKKAGKPLLHYACLSSWPDEQARSQIVLLLLRNGADPLEVFDDTNVHDDTLKILVEYVSTLQKGDLKSEVNRFIVRLEGQRTKRTIRVPGFLRMCFK</sequence>
<proteinExistence type="predicted"/>
<comment type="caution">
    <text evidence="4">The sequence shown here is derived from an EMBL/GenBank/DDBJ whole genome shotgun (WGS) entry which is preliminary data.</text>
</comment>
<dbReference type="Proteomes" id="UP000481861">
    <property type="component" value="Unassembled WGS sequence"/>
</dbReference>
<dbReference type="InterPro" id="IPR027417">
    <property type="entry name" value="P-loop_NTPase"/>
</dbReference>